<keyword evidence="2" id="KW-0812">Transmembrane</keyword>
<gene>
    <name evidence="10" type="ORF">DB43_EF00280</name>
</gene>
<dbReference type="PANTHER" id="PTHR12815:SF47">
    <property type="entry name" value="TRANSLOCATION AND ASSEMBLY MODULE SUBUNIT TAMA"/>
    <property type="match status" value="1"/>
</dbReference>
<evidence type="ECO:0000256" key="2">
    <source>
        <dbReference type="ARBA" id="ARBA00022692"/>
    </source>
</evidence>
<dbReference type="InterPro" id="IPR039910">
    <property type="entry name" value="D15-like"/>
</dbReference>
<dbReference type="GO" id="GO:0009279">
    <property type="term" value="C:cell outer membrane"/>
    <property type="evidence" value="ECO:0007669"/>
    <property type="project" value="UniProtKB-UniRule"/>
</dbReference>
<keyword evidence="6" id="KW-0998">Cell outer membrane</keyword>
<evidence type="ECO:0000256" key="3">
    <source>
        <dbReference type="ARBA" id="ARBA00022729"/>
    </source>
</evidence>
<dbReference type="Gene3D" id="2.40.160.50">
    <property type="entry name" value="membrane protein fhac: a member of the omp85/tpsb transporter family"/>
    <property type="match status" value="1"/>
</dbReference>
<evidence type="ECO:0000313" key="11">
    <source>
        <dbReference type="Proteomes" id="UP000031307"/>
    </source>
</evidence>
<feature type="domain" description="POTRA" evidence="9">
    <location>
        <begin position="223"/>
        <end position="305"/>
    </location>
</feature>
<keyword evidence="3" id="KW-0732">Signal</keyword>
<dbReference type="PIRSF" id="PIRSF006076">
    <property type="entry name" value="OM_assembly_OMP85"/>
    <property type="match status" value="1"/>
</dbReference>
<dbReference type="InterPro" id="IPR010827">
    <property type="entry name" value="BamA/TamA_POTRA"/>
</dbReference>
<comment type="caution">
    <text evidence="10">The sequence shown here is derived from an EMBL/GenBank/DDBJ whole genome shotgun (WGS) entry which is preliminary data.</text>
</comment>
<evidence type="ECO:0000256" key="1">
    <source>
        <dbReference type="ARBA" id="ARBA00004370"/>
    </source>
</evidence>
<feature type="domain" description="POTRA" evidence="9">
    <location>
        <begin position="141"/>
        <end position="218"/>
    </location>
</feature>
<comment type="subcellular location">
    <subcellularLocation>
        <location evidence="1">Membrane</location>
    </subcellularLocation>
</comment>
<keyword evidence="5" id="KW-0472">Membrane</keyword>
<organism evidence="10 11">
    <name type="scientific">Parachlamydia acanthamoebae</name>
    <dbReference type="NCBI Taxonomy" id="83552"/>
    <lineage>
        <taxon>Bacteria</taxon>
        <taxon>Pseudomonadati</taxon>
        <taxon>Chlamydiota</taxon>
        <taxon>Chlamydiia</taxon>
        <taxon>Parachlamydiales</taxon>
        <taxon>Parachlamydiaceae</taxon>
        <taxon>Parachlamydia</taxon>
    </lineage>
</organism>
<dbReference type="InterPro" id="IPR023707">
    <property type="entry name" value="OM_assembly_BamA"/>
</dbReference>
<feature type="domain" description="POTRA" evidence="9">
    <location>
        <begin position="393"/>
        <end position="469"/>
    </location>
</feature>
<protein>
    <recommendedName>
        <fullName evidence="7">Outer membrane protein assembly factor BamA</fullName>
    </recommendedName>
</protein>
<proteinExistence type="predicted"/>
<dbReference type="Pfam" id="PF01103">
    <property type="entry name" value="Omp85"/>
    <property type="match status" value="1"/>
</dbReference>
<dbReference type="PANTHER" id="PTHR12815">
    <property type="entry name" value="SORTING AND ASSEMBLY MACHINERY SAMM50 PROTEIN FAMILY MEMBER"/>
    <property type="match status" value="1"/>
</dbReference>
<dbReference type="PATRIC" id="fig|83552.4.peg.467"/>
<evidence type="ECO:0000313" key="10">
    <source>
        <dbReference type="EMBL" id="KIA78346.1"/>
    </source>
</evidence>
<feature type="domain" description="POTRA" evidence="9">
    <location>
        <begin position="312"/>
        <end position="390"/>
    </location>
</feature>
<evidence type="ECO:0000256" key="5">
    <source>
        <dbReference type="ARBA" id="ARBA00023136"/>
    </source>
</evidence>
<accession>A0A0C1C4C4</accession>
<dbReference type="EMBL" id="JSAM01000026">
    <property type="protein sequence ID" value="KIA78346.1"/>
    <property type="molecule type" value="Genomic_DNA"/>
</dbReference>
<dbReference type="NCBIfam" id="TIGR03303">
    <property type="entry name" value="OM_YaeT"/>
    <property type="match status" value="1"/>
</dbReference>
<dbReference type="Pfam" id="PF07244">
    <property type="entry name" value="POTRA"/>
    <property type="match status" value="4"/>
</dbReference>
<evidence type="ECO:0000256" key="6">
    <source>
        <dbReference type="ARBA" id="ARBA00023237"/>
    </source>
</evidence>
<dbReference type="GO" id="GO:0071709">
    <property type="term" value="P:membrane assembly"/>
    <property type="evidence" value="ECO:0007669"/>
    <property type="project" value="InterPro"/>
</dbReference>
<evidence type="ECO:0000259" key="9">
    <source>
        <dbReference type="Pfam" id="PF07244"/>
    </source>
</evidence>
<evidence type="ECO:0000256" key="4">
    <source>
        <dbReference type="ARBA" id="ARBA00022737"/>
    </source>
</evidence>
<sequence>MQLLCGILYHHSSLAFDFRSFNLRAHKVYHKGSIMKQFQNTLLILTVFLLQCFGLSANTYQYEGQVIEKIQIINGSQKSVQPIDENAIKARLKTKENDVFSHTSFDQDLKLLATEFDHVEPVLEPSDKKIRLVLKVWPKPNIRIIRWAGNERVATDTLQNELKIKPFTVFDRLAFNKAFQALKAYYVKQGFFEAQLDYFVNWNEVANEVEIDINIQEGRAGKIKTIRFCNFTPEEEAELMEQMVTKEYSFFTSWLTEQGTYREEAMQHDQYQILNYLQNRGYADASVDIQIDEATQKDRIIILITATKGRCYHFGNVTFEGNTLFSDEQISCLLTFEEGMQYSPEAIVSTVKNIANYYGRRGYIEAYVDYEPRLDPDNCSYSLHLKIHEGNQYFVGLIKVLGNCSTETRVILHETLLVPGQVFNVDKMNLTEERLRNIGYFQNVNVYAVKSQTCELGENFRDLHIEVEETSTGRFGLAVGYSTIESLFGNVSVTENNFSYKGLRNIFRTGYGGLRGGGELLNLNATIGSKSRSYSLSWAKPFFMDTPWTVGFDIERSSNRYLSSDYSIDASQFVAHAVYNVNDFLRTGVHYRLRDSHVHLDDSDDVSPTLRREAKNGGIISAVGSSFIYDSSDSPTYPRRGFKSRLDIEVAGLGGRHHFGSLAYINSYYIPVEKSGVLKFRADFRFIQPFGHTSEETLPLDEKLYLGGNSTIRGYRSYRLGPQFNDGDPRGGLSLQLYSAEYAHAYNSRIEGFIFCDGGYLSGNTWDFGGLYTSVGIGTRLKVLASGPPLTIGMGFPLNAKNRSEVKRFFLTIGGQF</sequence>
<keyword evidence="4" id="KW-0677">Repeat</keyword>
<dbReference type="AlphaFoldDB" id="A0A0C1C4C4"/>
<feature type="domain" description="Bacterial surface antigen (D15)" evidence="8">
    <location>
        <begin position="514"/>
        <end position="817"/>
    </location>
</feature>
<name>A0A0C1C4C4_9BACT</name>
<reference evidence="10 11" key="1">
    <citation type="journal article" date="2014" name="Mol. Biol. Evol.">
        <title>Massive expansion of Ubiquitination-related gene families within the Chlamydiae.</title>
        <authorList>
            <person name="Domman D."/>
            <person name="Collingro A."/>
            <person name="Lagkouvardos I."/>
            <person name="Gehre L."/>
            <person name="Weinmaier T."/>
            <person name="Rattei T."/>
            <person name="Subtil A."/>
            <person name="Horn M."/>
        </authorList>
    </citation>
    <scope>NUCLEOTIDE SEQUENCE [LARGE SCALE GENOMIC DNA]</scope>
    <source>
        <strain evidence="10 11">OEW1</strain>
    </source>
</reference>
<dbReference type="Proteomes" id="UP000031307">
    <property type="component" value="Unassembled WGS sequence"/>
</dbReference>
<dbReference type="Gene3D" id="3.10.20.310">
    <property type="entry name" value="membrane protein fhac"/>
    <property type="match status" value="5"/>
</dbReference>
<evidence type="ECO:0000259" key="8">
    <source>
        <dbReference type="Pfam" id="PF01103"/>
    </source>
</evidence>
<evidence type="ECO:0000256" key="7">
    <source>
        <dbReference type="NCBIfam" id="TIGR03303"/>
    </source>
</evidence>
<dbReference type="InterPro" id="IPR000184">
    <property type="entry name" value="Bac_surfAg_D15"/>
</dbReference>